<evidence type="ECO:0000313" key="3">
    <source>
        <dbReference type="Proteomes" id="UP001146793"/>
    </source>
</evidence>
<keyword evidence="1" id="KW-0732">Signal</keyword>
<evidence type="ECO:0000313" key="2">
    <source>
        <dbReference type="EMBL" id="KAJ3437836.1"/>
    </source>
</evidence>
<organism evidence="2 3">
    <name type="scientific">Anaeramoeba flamelloides</name>
    <dbReference type="NCBI Taxonomy" id="1746091"/>
    <lineage>
        <taxon>Eukaryota</taxon>
        <taxon>Metamonada</taxon>
        <taxon>Anaeramoebidae</taxon>
        <taxon>Anaeramoeba</taxon>
    </lineage>
</organism>
<dbReference type="Gene3D" id="2.120.10.30">
    <property type="entry name" value="TolB, C-terminal domain"/>
    <property type="match status" value="1"/>
</dbReference>
<comment type="caution">
    <text evidence="2">The sequence shown here is derived from an EMBL/GenBank/DDBJ whole genome shotgun (WGS) entry which is preliminary data.</text>
</comment>
<reference evidence="2" key="1">
    <citation type="submission" date="2022-08" db="EMBL/GenBank/DDBJ databases">
        <title>Novel sulphate-reducing endosymbionts in the free-living metamonad Anaeramoeba.</title>
        <authorList>
            <person name="Jerlstrom-Hultqvist J."/>
            <person name="Cepicka I."/>
            <person name="Gallot-Lavallee L."/>
            <person name="Salas-Leiva D."/>
            <person name="Curtis B.A."/>
            <person name="Zahonova K."/>
            <person name="Pipaliya S."/>
            <person name="Dacks J."/>
            <person name="Roger A.J."/>
        </authorList>
    </citation>
    <scope>NUCLEOTIDE SEQUENCE</scope>
    <source>
        <strain evidence="2">Busselton2</strain>
    </source>
</reference>
<dbReference type="PANTHER" id="PTHR36842:SF1">
    <property type="entry name" value="PROTEIN TOLB"/>
    <property type="match status" value="1"/>
</dbReference>
<name>A0AAV7Z6X1_9EUKA</name>
<sequence>MLKLILLIILLFSVIACSEHSIFLDNYPGNLYLVELQHLDSPDEISILPSNEIYDITPAGFVEKCGNPDVLSNTDCEDGVTDIVFPSNKEGYWQIYHGKVDINSKTITNLSAIVSNPDERYEDPRISWNGTKLLFKCGTNDNLNLCVCDFPEGTNKRTIVDTSSELWGPAWSPTDQNLISYTDRTQGTQESDEVYVYDYSTSQTTRLTDNDHPDMYTTILKDGRIIWAYYNSEISLDNLLVADINDLSSKIEINVTGSDDDAYAFKNRENWFAFVGITDSQYSLFLYDLNSENHYQITENLNVLGPVVFEISKEQEDQSNGSTKVSFSVLIFLTYALFYFITSS</sequence>
<dbReference type="SUPFAM" id="SSF69304">
    <property type="entry name" value="Tricorn protease N-terminal domain"/>
    <property type="match status" value="1"/>
</dbReference>
<feature type="chain" id="PRO_5043586089" evidence="1">
    <location>
        <begin position="17"/>
        <end position="344"/>
    </location>
</feature>
<dbReference type="PROSITE" id="PS51257">
    <property type="entry name" value="PROKAR_LIPOPROTEIN"/>
    <property type="match status" value="1"/>
</dbReference>
<evidence type="ECO:0000256" key="1">
    <source>
        <dbReference type="SAM" id="SignalP"/>
    </source>
</evidence>
<feature type="signal peptide" evidence="1">
    <location>
        <begin position="1"/>
        <end position="16"/>
    </location>
</feature>
<protein>
    <submittedName>
        <fullName evidence="2">Protein tolb</fullName>
    </submittedName>
</protein>
<dbReference type="PANTHER" id="PTHR36842">
    <property type="entry name" value="PROTEIN TOLB HOMOLOG"/>
    <property type="match status" value="1"/>
</dbReference>
<accession>A0AAV7Z6X1</accession>
<dbReference type="InterPro" id="IPR011042">
    <property type="entry name" value="6-blade_b-propeller_TolB-like"/>
</dbReference>
<dbReference type="Proteomes" id="UP001146793">
    <property type="component" value="Unassembled WGS sequence"/>
</dbReference>
<dbReference type="AlphaFoldDB" id="A0AAV7Z6X1"/>
<dbReference type="EMBL" id="JANTQA010000033">
    <property type="protein sequence ID" value="KAJ3437836.1"/>
    <property type="molecule type" value="Genomic_DNA"/>
</dbReference>
<gene>
    <name evidence="2" type="ORF">M0812_17007</name>
</gene>
<proteinExistence type="predicted"/>